<evidence type="ECO:0000259" key="12">
    <source>
        <dbReference type="PROSITE" id="PS51178"/>
    </source>
</evidence>
<keyword evidence="2" id="KW-0723">Serine/threonine-protein kinase</keyword>
<feature type="transmembrane region" description="Helical" evidence="10">
    <location>
        <begin position="335"/>
        <end position="356"/>
    </location>
</feature>
<reference evidence="13 14" key="1">
    <citation type="submission" date="2018-07" db="EMBL/GenBank/DDBJ databases">
        <title>High-quality-draft genome sequence of Gaiella occulta.</title>
        <authorList>
            <person name="Severino R."/>
            <person name="Froufe H.J.C."/>
            <person name="Rainey F.A."/>
            <person name="Barroso C."/>
            <person name="Albuquerque L."/>
            <person name="Lobo-Da-Cunha A."/>
            <person name="Da Costa M.S."/>
            <person name="Egas C."/>
        </authorList>
    </citation>
    <scope>NUCLEOTIDE SEQUENCE [LARGE SCALE GENOMIC DNA]</scope>
    <source>
        <strain evidence="13 14">F2-233</strain>
    </source>
</reference>
<comment type="catalytic activity">
    <reaction evidence="7">
        <text>L-threonyl-[protein] + ATP = O-phospho-L-threonyl-[protein] + ADP + H(+)</text>
        <dbReference type="Rhea" id="RHEA:46608"/>
        <dbReference type="Rhea" id="RHEA-COMP:11060"/>
        <dbReference type="Rhea" id="RHEA-COMP:11605"/>
        <dbReference type="ChEBI" id="CHEBI:15378"/>
        <dbReference type="ChEBI" id="CHEBI:30013"/>
        <dbReference type="ChEBI" id="CHEBI:30616"/>
        <dbReference type="ChEBI" id="CHEBI:61977"/>
        <dbReference type="ChEBI" id="CHEBI:456216"/>
        <dbReference type="EC" id="2.7.11.1"/>
    </reaction>
</comment>
<dbReference type="SMART" id="SM00220">
    <property type="entry name" value="S_TKc"/>
    <property type="match status" value="1"/>
</dbReference>
<evidence type="ECO:0000256" key="8">
    <source>
        <dbReference type="ARBA" id="ARBA00048679"/>
    </source>
</evidence>
<dbReference type="SUPFAM" id="SSF56112">
    <property type="entry name" value="Protein kinase-like (PK-like)"/>
    <property type="match status" value="1"/>
</dbReference>
<evidence type="ECO:0000256" key="4">
    <source>
        <dbReference type="ARBA" id="ARBA00022741"/>
    </source>
</evidence>
<dbReference type="PANTHER" id="PTHR43289">
    <property type="entry name" value="MITOGEN-ACTIVATED PROTEIN KINASE KINASE KINASE 20-RELATED"/>
    <property type="match status" value="1"/>
</dbReference>
<accession>A0A7M2Z1E5</accession>
<evidence type="ECO:0000313" key="13">
    <source>
        <dbReference type="EMBL" id="RDI75612.1"/>
    </source>
</evidence>
<dbReference type="OrthoDB" id="9762169at2"/>
<evidence type="ECO:0000256" key="6">
    <source>
        <dbReference type="ARBA" id="ARBA00022840"/>
    </source>
</evidence>
<proteinExistence type="predicted"/>
<comment type="catalytic activity">
    <reaction evidence="8">
        <text>L-seryl-[protein] + ATP = O-phospho-L-seryl-[protein] + ADP + H(+)</text>
        <dbReference type="Rhea" id="RHEA:17989"/>
        <dbReference type="Rhea" id="RHEA-COMP:9863"/>
        <dbReference type="Rhea" id="RHEA-COMP:11604"/>
        <dbReference type="ChEBI" id="CHEBI:15378"/>
        <dbReference type="ChEBI" id="CHEBI:29999"/>
        <dbReference type="ChEBI" id="CHEBI:30616"/>
        <dbReference type="ChEBI" id="CHEBI:83421"/>
        <dbReference type="ChEBI" id="CHEBI:456216"/>
        <dbReference type="EC" id="2.7.11.1"/>
    </reaction>
</comment>
<gene>
    <name evidence="13" type="ORF">Gocc_0031</name>
</gene>
<keyword evidence="10" id="KW-0812">Transmembrane</keyword>
<feature type="domain" description="PASTA" evidence="12">
    <location>
        <begin position="432"/>
        <end position="497"/>
    </location>
</feature>
<dbReference type="RefSeq" id="WP_114794521.1">
    <property type="nucleotide sequence ID" value="NZ_QQZY01000001.1"/>
</dbReference>
<evidence type="ECO:0000256" key="3">
    <source>
        <dbReference type="ARBA" id="ARBA00022679"/>
    </source>
</evidence>
<dbReference type="InterPro" id="IPR011009">
    <property type="entry name" value="Kinase-like_dom_sf"/>
</dbReference>
<evidence type="ECO:0000256" key="10">
    <source>
        <dbReference type="SAM" id="Phobius"/>
    </source>
</evidence>
<dbReference type="CDD" id="cd14014">
    <property type="entry name" value="STKc_PknB_like"/>
    <property type="match status" value="1"/>
</dbReference>
<dbReference type="FunFam" id="1.10.510.10:FF:000021">
    <property type="entry name" value="Serine/threonine protein kinase"/>
    <property type="match status" value="1"/>
</dbReference>
<keyword evidence="3" id="KW-0808">Transferase</keyword>
<dbReference type="GO" id="GO:0045717">
    <property type="term" value="P:negative regulation of fatty acid biosynthetic process"/>
    <property type="evidence" value="ECO:0007669"/>
    <property type="project" value="UniProtKB-ARBA"/>
</dbReference>
<dbReference type="EC" id="2.7.11.1" evidence="1"/>
<dbReference type="Pfam" id="PF00069">
    <property type="entry name" value="Pkinase"/>
    <property type="match status" value="1"/>
</dbReference>
<evidence type="ECO:0000259" key="11">
    <source>
        <dbReference type="PROSITE" id="PS50011"/>
    </source>
</evidence>
<keyword evidence="4 9" id="KW-0547">Nucleotide-binding</keyword>
<keyword evidence="6 9" id="KW-0067">ATP-binding</keyword>
<feature type="domain" description="PASTA" evidence="12">
    <location>
        <begin position="365"/>
        <end position="431"/>
    </location>
</feature>
<keyword evidence="10" id="KW-0472">Membrane</keyword>
<feature type="domain" description="Protein kinase" evidence="11">
    <location>
        <begin position="15"/>
        <end position="273"/>
    </location>
</feature>
<sequence length="649" mass="68427">MAHTDLTGSLFAGRYRLERKLGAGGMADVWLAEDQELGRRVAVKLLHERYANDAQFVERFRREATHAAALSHPNIVSIYDRGVDDGSYFIVMEYIEGRTLKELIVTRGPCPVPVAISYTRQILAALRYAHRNGIIHRDIKPHNVLVDREGRVKVADFGIARAGASEMTEAGSIVGTAQYLSPEQARGAPVEESSDLYSTGVVLYELLTGTVPFGGETPVEIAMKHLSQTPDSPSTRRDGIPHGLDLVVLRALAKEPADRYRSAGDMDRDLELVARGDAVGSETENAATMVLAGAGALDETAATRLAPRVGGTGGAYGGGERYRAYDGPVVRRRSIWPWLLALGALLALAAAGYFLYDKVQSQIDSTKPLRVQQYTGLVERKAVTLIHADGFDDNVRRVPNADTPVGIVFAQQPEEGTSLARGGIVTILVSSGKPTVKVPGVVGTSLADAVATLTQAGLQAKTVGVPSDKPTNIVTGQDPKPGTPLVSGATVRINYSTGPKPVGVPAVVGMDYATALGLLQAQGFAVKRTPVESDQPAGVVVSQVPLGNSTATKGSTVVVSVSNGPTTTTLPDVSGQLEADARATLKAAGFKVTVTRQDTDVQAFDGVVMSQDPPGNSDQQPGTVVTLFVGTYVPPTTTTTTTATTATTP</sequence>
<protein>
    <recommendedName>
        <fullName evidence="1">non-specific serine/threonine protein kinase</fullName>
        <ecNumber evidence="1">2.7.11.1</ecNumber>
    </recommendedName>
</protein>
<comment type="caution">
    <text evidence="13">The sequence shown here is derived from an EMBL/GenBank/DDBJ whole genome shotgun (WGS) entry which is preliminary data.</text>
</comment>
<dbReference type="SMART" id="SM00740">
    <property type="entry name" value="PASTA"/>
    <property type="match status" value="4"/>
</dbReference>
<dbReference type="EMBL" id="QQZY01000001">
    <property type="protein sequence ID" value="RDI75612.1"/>
    <property type="molecule type" value="Genomic_DNA"/>
</dbReference>
<evidence type="ECO:0000256" key="2">
    <source>
        <dbReference type="ARBA" id="ARBA00022527"/>
    </source>
</evidence>
<dbReference type="PROSITE" id="PS50011">
    <property type="entry name" value="PROTEIN_KINASE_DOM"/>
    <property type="match status" value="1"/>
</dbReference>
<feature type="binding site" evidence="9">
    <location>
        <position position="44"/>
    </location>
    <ligand>
        <name>ATP</name>
        <dbReference type="ChEBI" id="CHEBI:30616"/>
    </ligand>
</feature>
<evidence type="ECO:0000313" key="14">
    <source>
        <dbReference type="Proteomes" id="UP000254134"/>
    </source>
</evidence>
<dbReference type="PANTHER" id="PTHR43289:SF34">
    <property type="entry name" value="SERINE_THREONINE-PROTEIN KINASE YBDM-RELATED"/>
    <property type="match status" value="1"/>
</dbReference>
<dbReference type="Pfam" id="PF03793">
    <property type="entry name" value="PASTA"/>
    <property type="match status" value="4"/>
</dbReference>
<keyword evidence="10" id="KW-1133">Transmembrane helix</keyword>
<dbReference type="Gene3D" id="3.30.200.20">
    <property type="entry name" value="Phosphorylase Kinase, domain 1"/>
    <property type="match status" value="1"/>
</dbReference>
<dbReference type="SUPFAM" id="SSF54184">
    <property type="entry name" value="Penicillin-binding protein 2x (pbp-2x), c-terminal domain"/>
    <property type="match status" value="1"/>
</dbReference>
<dbReference type="CDD" id="cd06577">
    <property type="entry name" value="PASTA_pknB"/>
    <property type="match status" value="4"/>
</dbReference>
<dbReference type="FunFam" id="3.30.200.20:FF:000035">
    <property type="entry name" value="Serine/threonine protein kinase Stk1"/>
    <property type="match status" value="1"/>
</dbReference>
<dbReference type="NCBIfam" id="NF033483">
    <property type="entry name" value="PknB_PASTA_kin"/>
    <property type="match status" value="1"/>
</dbReference>
<dbReference type="InterPro" id="IPR017441">
    <property type="entry name" value="Protein_kinase_ATP_BS"/>
</dbReference>
<evidence type="ECO:0000256" key="7">
    <source>
        <dbReference type="ARBA" id="ARBA00047899"/>
    </source>
</evidence>
<dbReference type="AlphaFoldDB" id="A0A7M2Z1E5"/>
<dbReference type="Gene3D" id="3.30.10.20">
    <property type="match status" value="4"/>
</dbReference>
<dbReference type="Proteomes" id="UP000254134">
    <property type="component" value="Unassembled WGS sequence"/>
</dbReference>
<dbReference type="InterPro" id="IPR008271">
    <property type="entry name" value="Ser/Thr_kinase_AS"/>
</dbReference>
<dbReference type="PROSITE" id="PS00108">
    <property type="entry name" value="PROTEIN_KINASE_ST"/>
    <property type="match status" value="1"/>
</dbReference>
<feature type="domain" description="PASTA" evidence="12">
    <location>
        <begin position="498"/>
        <end position="563"/>
    </location>
</feature>
<dbReference type="PROSITE" id="PS00107">
    <property type="entry name" value="PROTEIN_KINASE_ATP"/>
    <property type="match status" value="1"/>
</dbReference>
<dbReference type="InterPro" id="IPR000719">
    <property type="entry name" value="Prot_kinase_dom"/>
</dbReference>
<evidence type="ECO:0000256" key="9">
    <source>
        <dbReference type="PROSITE-ProRule" id="PRU10141"/>
    </source>
</evidence>
<name>A0A7M2Z1E5_9ACTN</name>
<evidence type="ECO:0000256" key="1">
    <source>
        <dbReference type="ARBA" id="ARBA00012513"/>
    </source>
</evidence>
<feature type="domain" description="PASTA" evidence="12">
    <location>
        <begin position="564"/>
        <end position="631"/>
    </location>
</feature>
<keyword evidence="14" id="KW-1185">Reference proteome</keyword>
<reference evidence="14" key="2">
    <citation type="journal article" date="2019" name="MicrobiologyOpen">
        <title>High-quality draft genome sequence of Gaiella occulta isolated from a 150 meter deep mineral water borehole and comparison with the genome sequences of other deep-branching lineages of the phylum Actinobacteria.</title>
        <authorList>
            <person name="Severino R."/>
            <person name="Froufe H.J.C."/>
            <person name="Barroso C."/>
            <person name="Albuquerque L."/>
            <person name="Lobo-da-Cunha A."/>
            <person name="da Costa M.S."/>
            <person name="Egas C."/>
        </authorList>
    </citation>
    <scope>NUCLEOTIDE SEQUENCE [LARGE SCALE GENOMIC DNA]</scope>
    <source>
        <strain evidence="14">F2-233</strain>
    </source>
</reference>
<dbReference type="GO" id="GO:0004674">
    <property type="term" value="F:protein serine/threonine kinase activity"/>
    <property type="evidence" value="ECO:0007669"/>
    <property type="project" value="UniProtKB-KW"/>
</dbReference>
<evidence type="ECO:0000256" key="5">
    <source>
        <dbReference type="ARBA" id="ARBA00022777"/>
    </source>
</evidence>
<keyword evidence="5 13" id="KW-0418">Kinase</keyword>
<organism evidence="13 14">
    <name type="scientific">Gaiella occulta</name>
    <dbReference type="NCBI Taxonomy" id="1002870"/>
    <lineage>
        <taxon>Bacteria</taxon>
        <taxon>Bacillati</taxon>
        <taxon>Actinomycetota</taxon>
        <taxon>Thermoleophilia</taxon>
        <taxon>Gaiellales</taxon>
        <taxon>Gaiellaceae</taxon>
        <taxon>Gaiella</taxon>
    </lineage>
</organism>
<dbReference type="PROSITE" id="PS51178">
    <property type="entry name" value="PASTA"/>
    <property type="match status" value="4"/>
</dbReference>
<dbReference type="GO" id="GO:0005524">
    <property type="term" value="F:ATP binding"/>
    <property type="evidence" value="ECO:0007669"/>
    <property type="project" value="UniProtKB-UniRule"/>
</dbReference>
<dbReference type="Gene3D" id="1.10.510.10">
    <property type="entry name" value="Transferase(Phosphotransferase) domain 1"/>
    <property type="match status" value="1"/>
</dbReference>
<dbReference type="InterPro" id="IPR005543">
    <property type="entry name" value="PASTA_dom"/>
</dbReference>